<evidence type="ECO:0008006" key="4">
    <source>
        <dbReference type="Google" id="ProtNLM"/>
    </source>
</evidence>
<dbReference type="PROSITE" id="PS51257">
    <property type="entry name" value="PROKAR_LIPOPROTEIN"/>
    <property type="match status" value="1"/>
</dbReference>
<dbReference type="AlphaFoldDB" id="E8LJB2"/>
<accession>E8LJB2</accession>
<evidence type="ECO:0000313" key="2">
    <source>
        <dbReference type="EMBL" id="EFY07383.1"/>
    </source>
</evidence>
<comment type="caution">
    <text evidence="2">The sequence shown here is derived from an EMBL/GenBank/DDBJ whole genome shotgun (WGS) entry which is preliminary data.</text>
</comment>
<dbReference type="STRING" id="762983.HMPREF9444_00750"/>
<reference evidence="2 3" key="1">
    <citation type="submission" date="2011-01" db="EMBL/GenBank/DDBJ databases">
        <authorList>
            <person name="Weinstock G."/>
            <person name="Sodergren E."/>
            <person name="Clifton S."/>
            <person name="Fulton L."/>
            <person name="Fulton B."/>
            <person name="Courtney L."/>
            <person name="Fronick C."/>
            <person name="Harrison M."/>
            <person name="Strong C."/>
            <person name="Farmer C."/>
            <person name="Delahaunty K."/>
            <person name="Markovic C."/>
            <person name="Hall O."/>
            <person name="Minx P."/>
            <person name="Tomlinson C."/>
            <person name="Mitreva M."/>
            <person name="Hou S."/>
            <person name="Chen J."/>
            <person name="Wollam A."/>
            <person name="Pepin K.H."/>
            <person name="Johnson M."/>
            <person name="Bhonagiri V."/>
            <person name="Zhang X."/>
            <person name="Suruliraj S."/>
            <person name="Warren W."/>
            <person name="Chinwalla A."/>
            <person name="Mardis E.R."/>
            <person name="Wilson R.K."/>
        </authorList>
    </citation>
    <scope>NUCLEOTIDE SEQUENCE [LARGE SCALE GENOMIC DNA]</scope>
    <source>
        <strain evidence="3">DSM 22608 / JCM 16073 / KCTC 15190 / YIT 12066</strain>
    </source>
</reference>
<keyword evidence="3" id="KW-1185">Reference proteome</keyword>
<dbReference type="OrthoDB" id="7056325at2"/>
<dbReference type="EMBL" id="AEVO01000036">
    <property type="protein sequence ID" value="EFY07383.1"/>
    <property type="molecule type" value="Genomic_DNA"/>
</dbReference>
<keyword evidence="1" id="KW-0732">Signal</keyword>
<dbReference type="HOGENOM" id="CLU_1365601_0_0_6"/>
<organism evidence="2 3">
    <name type="scientific">Succinatimonas hippei (strain DSM 22608 / JCM 16073 / KCTC 15190 / YIT 12066)</name>
    <dbReference type="NCBI Taxonomy" id="762983"/>
    <lineage>
        <taxon>Bacteria</taxon>
        <taxon>Pseudomonadati</taxon>
        <taxon>Pseudomonadota</taxon>
        <taxon>Gammaproteobacteria</taxon>
        <taxon>Aeromonadales</taxon>
        <taxon>Succinivibrionaceae</taxon>
        <taxon>Succinatimonas</taxon>
    </lineage>
</organism>
<sequence>MKNKRYIAYCLLVSFLSGCSVLSSITPNRGNATQTSIPDAVLEEHDGKMPSGESLPIYPEKLKDKLAVCIDNMQGKAESALITLMDTVLQRNVMAQSSAVYISPYVVDAKYNDCVNTINSDLYGILARNGYAPIKGDNNISQNSGSSSLIPTLIRHCRSQNIPYVVLGAIEDISKKPNASLKIIDVKSGAILFNQNQKLN</sequence>
<feature type="chain" id="PRO_5003224171" description="FlgO domain-containing protein" evidence="1">
    <location>
        <begin position="24"/>
        <end position="200"/>
    </location>
</feature>
<feature type="signal peptide" evidence="1">
    <location>
        <begin position="1"/>
        <end position="23"/>
    </location>
</feature>
<protein>
    <recommendedName>
        <fullName evidence="4">FlgO domain-containing protein</fullName>
    </recommendedName>
</protein>
<dbReference type="RefSeq" id="WP_009142963.1">
    <property type="nucleotide sequence ID" value="NZ_GL830973.1"/>
</dbReference>
<name>E8LJB2_SUCHY</name>
<proteinExistence type="predicted"/>
<evidence type="ECO:0000313" key="3">
    <source>
        <dbReference type="Proteomes" id="UP000018458"/>
    </source>
</evidence>
<dbReference type="Proteomes" id="UP000018458">
    <property type="component" value="Unassembled WGS sequence"/>
</dbReference>
<evidence type="ECO:0000256" key="1">
    <source>
        <dbReference type="SAM" id="SignalP"/>
    </source>
</evidence>
<gene>
    <name evidence="2" type="ORF">HMPREF9444_00750</name>
</gene>